<gene>
    <name evidence="9" type="ORF">LZ536_05880</name>
</gene>
<dbReference type="InterPro" id="IPR013324">
    <property type="entry name" value="RNA_pol_sigma_r3/r4-like"/>
</dbReference>
<dbReference type="SUPFAM" id="SSF88659">
    <property type="entry name" value="Sigma3 and sigma4 domains of RNA polymerase sigma factors"/>
    <property type="match status" value="1"/>
</dbReference>
<evidence type="ECO:0000259" key="8">
    <source>
        <dbReference type="Pfam" id="PF08281"/>
    </source>
</evidence>
<dbReference type="Gene3D" id="1.10.10.10">
    <property type="entry name" value="Winged helix-like DNA-binding domain superfamily/Winged helix DNA-binding domain"/>
    <property type="match status" value="1"/>
</dbReference>
<dbReference type="CDD" id="cd06171">
    <property type="entry name" value="Sigma70_r4"/>
    <property type="match status" value="1"/>
</dbReference>
<keyword evidence="4 6" id="KW-0238">DNA-binding</keyword>
<dbReference type="InterPro" id="IPR013249">
    <property type="entry name" value="RNA_pol_sigma70_r4_t2"/>
</dbReference>
<dbReference type="PANTHER" id="PTHR43133">
    <property type="entry name" value="RNA POLYMERASE ECF-TYPE SIGMA FACTO"/>
    <property type="match status" value="1"/>
</dbReference>
<dbReference type="InterPro" id="IPR039425">
    <property type="entry name" value="RNA_pol_sigma-70-like"/>
</dbReference>
<dbReference type="RefSeq" id="WP_249847359.1">
    <property type="nucleotide sequence ID" value="NZ_JAMGBD010000001.1"/>
</dbReference>
<dbReference type="InterPro" id="IPR007627">
    <property type="entry name" value="RNA_pol_sigma70_r2"/>
</dbReference>
<evidence type="ECO:0000256" key="6">
    <source>
        <dbReference type="RuleBase" id="RU000716"/>
    </source>
</evidence>
<dbReference type="NCBIfam" id="TIGR02937">
    <property type="entry name" value="sigma70-ECF"/>
    <property type="match status" value="1"/>
</dbReference>
<evidence type="ECO:0000313" key="10">
    <source>
        <dbReference type="Proteomes" id="UP001165363"/>
    </source>
</evidence>
<feature type="domain" description="RNA polymerase sigma factor 70 region 4 type 2" evidence="8">
    <location>
        <begin position="103"/>
        <end position="152"/>
    </location>
</feature>
<dbReference type="Pfam" id="PF04542">
    <property type="entry name" value="Sigma70_r2"/>
    <property type="match status" value="1"/>
</dbReference>
<sequence>MLARRTAAGELGAFGELVRAHEPALRSMLRRLAGDAADDLAQDTFIAAWRAAAGWRQDGSYRSWLYRIAWRQFLSYRRQQRPTEPLEVVQDVGMDNGAGPKAEIAQAMARLGERERMAALLCFAEGYSHGEAADIMCVPLGTLKSLVARARRGLVECLEDEQ</sequence>
<organism evidence="9 10">
    <name type="scientific">Sphingomonas alba</name>
    <dbReference type="NCBI Taxonomy" id="2908208"/>
    <lineage>
        <taxon>Bacteria</taxon>
        <taxon>Pseudomonadati</taxon>
        <taxon>Pseudomonadota</taxon>
        <taxon>Alphaproteobacteria</taxon>
        <taxon>Sphingomonadales</taxon>
        <taxon>Sphingomonadaceae</taxon>
        <taxon>Sphingomonas</taxon>
    </lineage>
</organism>
<evidence type="ECO:0000256" key="2">
    <source>
        <dbReference type="ARBA" id="ARBA00023015"/>
    </source>
</evidence>
<dbReference type="InterPro" id="IPR014284">
    <property type="entry name" value="RNA_pol_sigma-70_dom"/>
</dbReference>
<keyword evidence="10" id="KW-1185">Reference proteome</keyword>
<dbReference type="PANTHER" id="PTHR43133:SF8">
    <property type="entry name" value="RNA POLYMERASE SIGMA FACTOR HI_1459-RELATED"/>
    <property type="match status" value="1"/>
</dbReference>
<proteinExistence type="inferred from homology"/>
<protein>
    <recommendedName>
        <fullName evidence="6">RNA polymerase sigma factor</fullName>
    </recommendedName>
</protein>
<name>A0ABT0RLA8_9SPHN</name>
<evidence type="ECO:0000256" key="3">
    <source>
        <dbReference type="ARBA" id="ARBA00023082"/>
    </source>
</evidence>
<evidence type="ECO:0000256" key="5">
    <source>
        <dbReference type="ARBA" id="ARBA00023163"/>
    </source>
</evidence>
<dbReference type="Pfam" id="PF08281">
    <property type="entry name" value="Sigma70_r4_2"/>
    <property type="match status" value="1"/>
</dbReference>
<dbReference type="InterPro" id="IPR036388">
    <property type="entry name" value="WH-like_DNA-bd_sf"/>
</dbReference>
<feature type="domain" description="RNA polymerase sigma-70 region 2" evidence="7">
    <location>
        <begin position="17"/>
        <end position="81"/>
    </location>
</feature>
<dbReference type="SUPFAM" id="SSF88946">
    <property type="entry name" value="Sigma2 domain of RNA polymerase sigma factors"/>
    <property type="match status" value="1"/>
</dbReference>
<comment type="caution">
    <text evidence="9">The sequence shown here is derived from an EMBL/GenBank/DDBJ whole genome shotgun (WGS) entry which is preliminary data.</text>
</comment>
<evidence type="ECO:0000313" key="9">
    <source>
        <dbReference type="EMBL" id="MCL6683434.1"/>
    </source>
</evidence>
<evidence type="ECO:0000256" key="4">
    <source>
        <dbReference type="ARBA" id="ARBA00023125"/>
    </source>
</evidence>
<evidence type="ECO:0000256" key="1">
    <source>
        <dbReference type="ARBA" id="ARBA00010641"/>
    </source>
</evidence>
<keyword evidence="2 6" id="KW-0805">Transcription regulation</keyword>
<accession>A0ABT0RLA8</accession>
<dbReference type="InterPro" id="IPR000838">
    <property type="entry name" value="RNA_pol_sigma70_ECF_CS"/>
</dbReference>
<dbReference type="EMBL" id="JAMGBD010000001">
    <property type="protein sequence ID" value="MCL6683434.1"/>
    <property type="molecule type" value="Genomic_DNA"/>
</dbReference>
<comment type="similarity">
    <text evidence="1 6">Belongs to the sigma-70 factor family. ECF subfamily.</text>
</comment>
<dbReference type="Proteomes" id="UP001165363">
    <property type="component" value="Unassembled WGS sequence"/>
</dbReference>
<keyword evidence="3 6" id="KW-0731">Sigma factor</keyword>
<evidence type="ECO:0000259" key="7">
    <source>
        <dbReference type="Pfam" id="PF04542"/>
    </source>
</evidence>
<dbReference type="Gene3D" id="1.10.1740.10">
    <property type="match status" value="1"/>
</dbReference>
<reference evidence="9" key="1">
    <citation type="submission" date="2022-05" db="EMBL/GenBank/DDBJ databases">
        <authorList>
            <person name="Jo J.-H."/>
            <person name="Im W.-T."/>
        </authorList>
    </citation>
    <scope>NUCLEOTIDE SEQUENCE</scope>
    <source>
        <strain evidence="9">SE158</strain>
    </source>
</reference>
<dbReference type="PROSITE" id="PS01063">
    <property type="entry name" value="SIGMA70_ECF"/>
    <property type="match status" value="1"/>
</dbReference>
<dbReference type="InterPro" id="IPR013325">
    <property type="entry name" value="RNA_pol_sigma_r2"/>
</dbReference>
<keyword evidence="5 6" id="KW-0804">Transcription</keyword>